<dbReference type="EMBL" id="CP033896">
    <property type="protein sequence ID" value="AZA14199.1"/>
    <property type="molecule type" value="Genomic_DNA"/>
</dbReference>
<evidence type="ECO:0000256" key="4">
    <source>
        <dbReference type="ARBA" id="ARBA00022723"/>
    </source>
</evidence>
<proteinExistence type="inferred from homology"/>
<dbReference type="InterPro" id="IPR001365">
    <property type="entry name" value="A_deaminase_dom"/>
</dbReference>
<dbReference type="GO" id="GO:0046103">
    <property type="term" value="P:inosine biosynthetic process"/>
    <property type="evidence" value="ECO:0007669"/>
    <property type="project" value="TreeGrafter"/>
</dbReference>
<dbReference type="AlphaFoldDB" id="A0A3G6J8G8"/>
<keyword evidence="6" id="KW-0862">Zinc</keyword>
<dbReference type="GO" id="GO:0043103">
    <property type="term" value="P:hypoxanthine salvage"/>
    <property type="evidence" value="ECO:0007669"/>
    <property type="project" value="TreeGrafter"/>
</dbReference>
<dbReference type="PANTHER" id="PTHR11409">
    <property type="entry name" value="ADENOSINE DEAMINASE"/>
    <property type="match status" value="1"/>
</dbReference>
<evidence type="ECO:0000313" key="8">
    <source>
        <dbReference type="EMBL" id="AZA14199.1"/>
    </source>
</evidence>
<protein>
    <recommendedName>
        <fullName evidence="3">adenosine deaminase</fullName>
        <ecNumber evidence="3">3.5.4.4</ecNumber>
    </recommendedName>
</protein>
<dbReference type="GO" id="GO:0006154">
    <property type="term" value="P:adenosine catabolic process"/>
    <property type="evidence" value="ECO:0007669"/>
    <property type="project" value="TreeGrafter"/>
</dbReference>
<organism evidence="8 9">
    <name type="scientific">Corynebacterium choanae</name>
    <dbReference type="NCBI Taxonomy" id="1862358"/>
    <lineage>
        <taxon>Bacteria</taxon>
        <taxon>Bacillati</taxon>
        <taxon>Actinomycetota</taxon>
        <taxon>Actinomycetes</taxon>
        <taxon>Mycobacteriales</taxon>
        <taxon>Corynebacteriaceae</taxon>
        <taxon>Corynebacterium</taxon>
    </lineage>
</organism>
<evidence type="ECO:0000256" key="2">
    <source>
        <dbReference type="ARBA" id="ARBA00006676"/>
    </source>
</evidence>
<reference evidence="8 9" key="1">
    <citation type="submission" date="2018-11" db="EMBL/GenBank/DDBJ databases">
        <authorList>
            <person name="Kleinhagauer T."/>
            <person name="Glaeser S.P."/>
            <person name="Spergser J."/>
            <person name="Ruckert C."/>
            <person name="Kaempfer P."/>
            <person name="Busse H.-J."/>
        </authorList>
    </citation>
    <scope>NUCLEOTIDE SEQUENCE [LARGE SCALE GENOMIC DNA]</scope>
    <source>
        <strain evidence="8 9">200CH</strain>
    </source>
</reference>
<dbReference type="SUPFAM" id="SSF51556">
    <property type="entry name" value="Metallo-dependent hydrolases"/>
    <property type="match status" value="1"/>
</dbReference>
<evidence type="ECO:0000313" key="9">
    <source>
        <dbReference type="Proteomes" id="UP000269019"/>
    </source>
</evidence>
<evidence type="ECO:0000256" key="3">
    <source>
        <dbReference type="ARBA" id="ARBA00012784"/>
    </source>
</evidence>
<evidence type="ECO:0000259" key="7">
    <source>
        <dbReference type="Pfam" id="PF00962"/>
    </source>
</evidence>
<name>A0A3G6J8G8_9CORY</name>
<accession>A0A3G6J8G8</accession>
<dbReference type="OrthoDB" id="9779574at2"/>
<comment type="cofactor">
    <cofactor evidence="1">
        <name>Zn(2+)</name>
        <dbReference type="ChEBI" id="CHEBI:29105"/>
    </cofactor>
</comment>
<dbReference type="InterPro" id="IPR032466">
    <property type="entry name" value="Metal_Hydrolase"/>
</dbReference>
<keyword evidence="9" id="KW-1185">Reference proteome</keyword>
<dbReference type="InterPro" id="IPR006330">
    <property type="entry name" value="Ado/ade_deaminase"/>
</dbReference>
<dbReference type="GO" id="GO:0005829">
    <property type="term" value="C:cytosol"/>
    <property type="evidence" value="ECO:0007669"/>
    <property type="project" value="TreeGrafter"/>
</dbReference>
<keyword evidence="5 8" id="KW-0378">Hydrolase</keyword>
<dbReference type="Proteomes" id="UP000269019">
    <property type="component" value="Chromosome"/>
</dbReference>
<dbReference type="Pfam" id="PF00962">
    <property type="entry name" value="A_deaminase"/>
    <property type="match status" value="1"/>
</dbReference>
<dbReference type="GO" id="GO:0046872">
    <property type="term" value="F:metal ion binding"/>
    <property type="evidence" value="ECO:0007669"/>
    <property type="project" value="UniProtKB-KW"/>
</dbReference>
<sequence>MNPSNSPLTANYREQILAAFTQACTHPGEADEQHNLYTAMPKVLLHDHLDGGLRPQTLIDLSAECGYTKLPSSDAHTLETILHAQANSGSLEEYLIPFGHTTAVMQTPEALTRVITEAIEDFARQHIIYAEIRFAPGLHTRGGMTYDEVLHVANTAVATALADRADSQWVGLLVCGMRQDPTDVQQAALATVRAMRQQASPQLDDNPSYTEVQHMTPRLAHVVGFDLAGPEHGFLPHTHTAALQLIRRYAIPMTMHAGEAAGVDSIKQAIDAGAGRIGHGCAICDDIQPTSNPTSPWQLGPLARTIEQRRIHIECCPTSNLQTGAVDTLDNHVLPTLLENHISAGINTDNRLISGVTLASELATAAHHFTLSPAQIIDMQAAALDAAFGPVAVVDQLRKQYLEPAREIVATIQR</sequence>
<evidence type="ECO:0000256" key="1">
    <source>
        <dbReference type="ARBA" id="ARBA00001947"/>
    </source>
</evidence>
<dbReference type="KEGG" id="ccho:CCHOA_09080"/>
<dbReference type="RefSeq" id="WP_123929247.1">
    <property type="nucleotide sequence ID" value="NZ_CP033896.1"/>
</dbReference>
<comment type="similarity">
    <text evidence="2">Belongs to the metallo-dependent hydrolases superfamily. Adenosine and AMP deaminases family.</text>
</comment>
<dbReference type="PANTHER" id="PTHR11409:SF43">
    <property type="entry name" value="ADENOSINE DEAMINASE"/>
    <property type="match status" value="1"/>
</dbReference>
<dbReference type="Gene3D" id="3.20.20.140">
    <property type="entry name" value="Metal-dependent hydrolases"/>
    <property type="match status" value="1"/>
</dbReference>
<keyword evidence="4" id="KW-0479">Metal-binding</keyword>
<evidence type="ECO:0000256" key="5">
    <source>
        <dbReference type="ARBA" id="ARBA00022801"/>
    </source>
</evidence>
<dbReference type="GO" id="GO:0004000">
    <property type="term" value="F:adenosine deaminase activity"/>
    <property type="evidence" value="ECO:0007669"/>
    <property type="project" value="UniProtKB-ARBA"/>
</dbReference>
<feature type="domain" description="Adenosine deaminase" evidence="7">
    <location>
        <begin position="41"/>
        <end position="397"/>
    </location>
</feature>
<gene>
    <name evidence="8" type="ORF">CCHOA_09080</name>
</gene>
<evidence type="ECO:0000256" key="6">
    <source>
        <dbReference type="ARBA" id="ARBA00022833"/>
    </source>
</evidence>
<dbReference type="EC" id="3.5.4.4" evidence="3"/>